<dbReference type="RefSeq" id="WP_202009506.1">
    <property type="nucleotide sequence ID" value="NZ_JAERRB010000003.1"/>
</dbReference>
<feature type="signal peptide" evidence="21">
    <location>
        <begin position="1"/>
        <end position="23"/>
    </location>
</feature>
<feature type="chain" id="PRO_5046777147" description="Carboxypeptidase Q" evidence="21">
    <location>
        <begin position="24"/>
        <end position="522"/>
    </location>
</feature>
<evidence type="ECO:0000256" key="7">
    <source>
        <dbReference type="ARBA" id="ARBA00022645"/>
    </source>
</evidence>
<evidence type="ECO:0000256" key="19">
    <source>
        <dbReference type="ARBA" id="ARBA00025833"/>
    </source>
</evidence>
<dbReference type="Gene3D" id="3.40.630.10">
    <property type="entry name" value="Zn peptidases"/>
    <property type="match status" value="2"/>
</dbReference>
<comment type="caution">
    <text evidence="23">The sequence shown here is derived from an EMBL/GenBank/DDBJ whole genome shotgun (WGS) entry which is preliminary data.</text>
</comment>
<evidence type="ECO:0000256" key="8">
    <source>
        <dbReference type="ARBA" id="ARBA00022670"/>
    </source>
</evidence>
<dbReference type="InterPro" id="IPR007484">
    <property type="entry name" value="Peptidase_M28"/>
</dbReference>
<keyword evidence="16" id="KW-0865">Zymogen</keyword>
<dbReference type="PANTHER" id="PTHR12053">
    <property type="entry name" value="PROTEASE FAMILY M28 PLASMA GLUTAMATE CARBOXYPEPTIDASE-RELATED"/>
    <property type="match status" value="1"/>
</dbReference>
<keyword evidence="8" id="KW-0645">Protease</keyword>
<dbReference type="Pfam" id="PF04389">
    <property type="entry name" value="Peptidase_M28"/>
    <property type="match status" value="1"/>
</dbReference>
<protein>
    <recommendedName>
        <fullName evidence="5">Carboxypeptidase Q</fullName>
    </recommendedName>
    <alternativeName>
        <fullName evidence="20">Plasma glutamate carboxypeptidase</fullName>
    </alternativeName>
</protein>
<evidence type="ECO:0000256" key="3">
    <source>
        <dbReference type="ARBA" id="ARBA00004555"/>
    </source>
</evidence>
<keyword evidence="11" id="KW-0378">Hydrolase</keyword>
<dbReference type="PANTHER" id="PTHR12053:SF3">
    <property type="entry name" value="CARBOXYPEPTIDASE Q"/>
    <property type="match status" value="1"/>
</dbReference>
<gene>
    <name evidence="23" type="ORF">JI741_11775</name>
</gene>
<keyword evidence="7" id="KW-0121">Carboxypeptidase</keyword>
<dbReference type="InterPro" id="IPR039866">
    <property type="entry name" value="CPQ"/>
</dbReference>
<dbReference type="Proteomes" id="UP000613030">
    <property type="component" value="Unassembled WGS sequence"/>
</dbReference>
<evidence type="ECO:0000256" key="6">
    <source>
        <dbReference type="ARBA" id="ARBA00022525"/>
    </source>
</evidence>
<name>A0ABS1KRL6_9BACT</name>
<evidence type="ECO:0000256" key="18">
    <source>
        <dbReference type="ARBA" id="ARBA00023228"/>
    </source>
</evidence>
<evidence type="ECO:0000256" key="21">
    <source>
        <dbReference type="SAM" id="SignalP"/>
    </source>
</evidence>
<evidence type="ECO:0000256" key="9">
    <source>
        <dbReference type="ARBA" id="ARBA00022723"/>
    </source>
</evidence>
<evidence type="ECO:0000259" key="22">
    <source>
        <dbReference type="Pfam" id="PF04389"/>
    </source>
</evidence>
<keyword evidence="12" id="KW-0256">Endoplasmic reticulum</keyword>
<feature type="domain" description="Peptidase M28" evidence="22">
    <location>
        <begin position="307"/>
        <end position="507"/>
    </location>
</feature>
<organism evidence="23 24">
    <name type="scientific">Chryseolinea lacunae</name>
    <dbReference type="NCBI Taxonomy" id="2801331"/>
    <lineage>
        <taxon>Bacteria</taxon>
        <taxon>Pseudomonadati</taxon>
        <taxon>Bacteroidota</taxon>
        <taxon>Cytophagia</taxon>
        <taxon>Cytophagales</taxon>
        <taxon>Fulvivirgaceae</taxon>
        <taxon>Chryseolinea</taxon>
    </lineage>
</organism>
<dbReference type="SUPFAM" id="SSF53187">
    <property type="entry name" value="Zn-dependent exopeptidases"/>
    <property type="match status" value="1"/>
</dbReference>
<evidence type="ECO:0000256" key="14">
    <source>
        <dbReference type="ARBA" id="ARBA00023034"/>
    </source>
</evidence>
<comment type="subunit">
    <text evidence="19">Homodimer. The monomeric form is inactive while the homodimer is active.</text>
</comment>
<evidence type="ECO:0000256" key="1">
    <source>
        <dbReference type="ARBA" id="ARBA00004240"/>
    </source>
</evidence>
<evidence type="ECO:0000256" key="17">
    <source>
        <dbReference type="ARBA" id="ARBA00023180"/>
    </source>
</evidence>
<evidence type="ECO:0000313" key="23">
    <source>
        <dbReference type="EMBL" id="MBL0741902.1"/>
    </source>
</evidence>
<keyword evidence="9" id="KW-0479">Metal-binding</keyword>
<evidence type="ECO:0000256" key="12">
    <source>
        <dbReference type="ARBA" id="ARBA00022824"/>
    </source>
</evidence>
<keyword evidence="6" id="KW-0964">Secreted</keyword>
<evidence type="ECO:0000256" key="5">
    <source>
        <dbReference type="ARBA" id="ARBA00014116"/>
    </source>
</evidence>
<keyword evidence="15" id="KW-0482">Metalloprotease</keyword>
<evidence type="ECO:0000256" key="15">
    <source>
        <dbReference type="ARBA" id="ARBA00023049"/>
    </source>
</evidence>
<keyword evidence="17" id="KW-0325">Glycoprotein</keyword>
<evidence type="ECO:0000256" key="13">
    <source>
        <dbReference type="ARBA" id="ARBA00022833"/>
    </source>
</evidence>
<keyword evidence="24" id="KW-1185">Reference proteome</keyword>
<comment type="subcellular location">
    <subcellularLocation>
        <location evidence="1">Endoplasmic reticulum</location>
    </subcellularLocation>
    <subcellularLocation>
        <location evidence="3">Golgi apparatus</location>
    </subcellularLocation>
    <subcellularLocation>
        <location evidence="2">Lysosome</location>
    </subcellularLocation>
    <subcellularLocation>
        <location evidence="4">Secreted</location>
    </subcellularLocation>
</comment>
<evidence type="ECO:0000256" key="4">
    <source>
        <dbReference type="ARBA" id="ARBA00004613"/>
    </source>
</evidence>
<keyword evidence="13" id="KW-0862">Zinc</keyword>
<sequence length="522" mass="57568">MSQTFRIPLLVAALLSFSLLTTAQHSDAVDTAIVSKFRKEGFKNSQVMDILSMLTDMNGPRLTNSPGYKKAATYAKSTLEGWGVSRVYFDSFGEFGRGWFVKKFSLQAMEPAYFPVIGYPKAWSPGIKGTRAAEAVYLDVKTEEDLEKYKGKLKGKIVLFSLPIMPKPAFKPDATRLTDSTLLRMANAAASNRAPGSSRRYIAGPPEMLTYKKWRLCESEGALAVIEGSRGSYGTYYAQGATIPTDPATPAAQRFRPQAANAPEILPQLVVAAEHYNRMVRQLEKGLLVKLELTMETEFTKPEDGFNVIGEIEGSDKKDEVVMIGAHLDSWHSGTGTTDNGVGVAICMEAMRILTASGVQPSRSIRIGLWGGEEQGLFGSTGYVKKHLGERAADSVKLTTEGKKFSVYFNTDNGSGKWRGINMQGNENVRSMFREWLRPFEKDGSATLTLNNTGSTDHVPFDAIGLPGFQFITDPIEYFTRSWHSSMDMYERAVEADLKHNAVMLATFAWGAANREALVSRK</sequence>
<reference evidence="23 24" key="1">
    <citation type="submission" date="2021-01" db="EMBL/GenBank/DDBJ databases">
        <title>Chryseolinea sp. Jin1 Genome sequencing and assembly.</title>
        <authorList>
            <person name="Kim I."/>
        </authorList>
    </citation>
    <scope>NUCLEOTIDE SEQUENCE [LARGE SCALE GENOMIC DNA]</scope>
    <source>
        <strain evidence="23 24">Jin1</strain>
    </source>
</reference>
<accession>A0ABS1KRL6</accession>
<dbReference type="EMBL" id="JAERRB010000003">
    <property type="protein sequence ID" value="MBL0741902.1"/>
    <property type="molecule type" value="Genomic_DNA"/>
</dbReference>
<evidence type="ECO:0000256" key="16">
    <source>
        <dbReference type="ARBA" id="ARBA00023145"/>
    </source>
</evidence>
<keyword evidence="14" id="KW-0333">Golgi apparatus</keyword>
<keyword evidence="10 21" id="KW-0732">Signal</keyword>
<evidence type="ECO:0000256" key="10">
    <source>
        <dbReference type="ARBA" id="ARBA00022729"/>
    </source>
</evidence>
<evidence type="ECO:0000256" key="11">
    <source>
        <dbReference type="ARBA" id="ARBA00022801"/>
    </source>
</evidence>
<evidence type="ECO:0000313" key="24">
    <source>
        <dbReference type="Proteomes" id="UP000613030"/>
    </source>
</evidence>
<proteinExistence type="predicted"/>
<keyword evidence="18" id="KW-0458">Lysosome</keyword>
<evidence type="ECO:0000256" key="2">
    <source>
        <dbReference type="ARBA" id="ARBA00004371"/>
    </source>
</evidence>
<evidence type="ECO:0000256" key="20">
    <source>
        <dbReference type="ARBA" id="ARBA00033328"/>
    </source>
</evidence>